<evidence type="ECO:0000256" key="1">
    <source>
        <dbReference type="ARBA" id="ARBA00008348"/>
    </source>
</evidence>
<evidence type="ECO:0000256" key="5">
    <source>
        <dbReference type="RuleBase" id="RU003887"/>
    </source>
</evidence>
<name>A0A017H5P9_9FUSO</name>
<dbReference type="InterPro" id="IPR018496">
    <property type="entry name" value="PsdUridine_synth_RsuA/RluB_CS"/>
</dbReference>
<comment type="caution">
    <text evidence="7">The sequence shown here is derived from an EMBL/GenBank/DDBJ whole genome shotgun (WGS) entry which is preliminary data.</text>
</comment>
<dbReference type="Gene3D" id="3.10.290.10">
    <property type="entry name" value="RNA-binding S4 domain"/>
    <property type="match status" value="1"/>
</dbReference>
<dbReference type="SMART" id="SM00363">
    <property type="entry name" value="S4"/>
    <property type="match status" value="1"/>
</dbReference>
<dbReference type="PANTHER" id="PTHR47683:SF4">
    <property type="entry name" value="PSEUDOURIDINE SYNTHASE"/>
    <property type="match status" value="1"/>
</dbReference>
<dbReference type="FunFam" id="3.30.70.1560:FF:000001">
    <property type="entry name" value="Pseudouridine synthase"/>
    <property type="match status" value="1"/>
</dbReference>
<dbReference type="EC" id="5.4.99.-" evidence="5"/>
<dbReference type="Pfam" id="PF00849">
    <property type="entry name" value="PseudoU_synth_2"/>
    <property type="match status" value="1"/>
</dbReference>
<dbReference type="Proteomes" id="UP000031184">
    <property type="component" value="Unassembled WGS sequence"/>
</dbReference>
<dbReference type="Gene3D" id="3.30.70.580">
    <property type="entry name" value="Pseudouridine synthase I, catalytic domain, N-terminal subdomain"/>
    <property type="match status" value="1"/>
</dbReference>
<evidence type="ECO:0000313" key="8">
    <source>
        <dbReference type="Proteomes" id="UP000031184"/>
    </source>
</evidence>
<dbReference type="PROSITE" id="PS01149">
    <property type="entry name" value="PSI_RSU"/>
    <property type="match status" value="1"/>
</dbReference>
<evidence type="ECO:0000259" key="6">
    <source>
        <dbReference type="SMART" id="SM00363"/>
    </source>
</evidence>
<dbReference type="GO" id="GO:0120159">
    <property type="term" value="F:rRNA pseudouridine synthase activity"/>
    <property type="evidence" value="ECO:0007669"/>
    <property type="project" value="UniProtKB-ARBA"/>
</dbReference>
<dbReference type="PANTHER" id="PTHR47683">
    <property type="entry name" value="PSEUDOURIDINE SYNTHASE FAMILY PROTEIN-RELATED"/>
    <property type="match status" value="1"/>
</dbReference>
<dbReference type="NCBIfam" id="TIGR00093">
    <property type="entry name" value="pseudouridine synthase"/>
    <property type="match status" value="1"/>
</dbReference>
<dbReference type="OrthoDB" id="9807213at2"/>
<dbReference type="CDD" id="cd02553">
    <property type="entry name" value="PseudoU_synth_RsuA"/>
    <property type="match status" value="1"/>
</dbReference>
<dbReference type="Gene3D" id="3.30.70.1560">
    <property type="entry name" value="Alpha-L RNA-binding motif"/>
    <property type="match status" value="1"/>
</dbReference>
<proteinExistence type="inferred from homology"/>
<accession>A0A017H5P9</accession>
<dbReference type="GO" id="GO:0005829">
    <property type="term" value="C:cytosol"/>
    <property type="evidence" value="ECO:0007669"/>
    <property type="project" value="UniProtKB-ARBA"/>
</dbReference>
<dbReference type="EMBL" id="AUZI01000023">
    <property type="protein sequence ID" value="KID48446.1"/>
    <property type="molecule type" value="Genomic_DNA"/>
</dbReference>
<dbReference type="GO" id="GO:0000455">
    <property type="term" value="P:enzyme-directed rRNA pseudouridine synthesis"/>
    <property type="evidence" value="ECO:0007669"/>
    <property type="project" value="UniProtKB-ARBA"/>
</dbReference>
<evidence type="ECO:0000256" key="4">
    <source>
        <dbReference type="PROSITE-ProRule" id="PRU00182"/>
    </source>
</evidence>
<reference evidence="7 8" key="1">
    <citation type="submission" date="2013-08" db="EMBL/GenBank/DDBJ databases">
        <title>An opportunistic ruminal bacterium that causes liver abscesses in cattle.</title>
        <authorList>
            <person name="Benahmed F.H."/>
            <person name="Rasmussen M."/>
            <person name="Harbottle H."/>
            <person name="Soppet D."/>
            <person name="Nagaraja T.G."/>
            <person name="Davidson M."/>
        </authorList>
    </citation>
    <scope>NUCLEOTIDE SEQUENCE [LARGE SCALE GENOMIC DNA]</scope>
    <source>
        <strain evidence="7 8">B35</strain>
    </source>
</reference>
<dbReference type="SUPFAM" id="SSF55120">
    <property type="entry name" value="Pseudouridine synthase"/>
    <property type="match status" value="1"/>
</dbReference>
<dbReference type="AlphaFoldDB" id="A0A017H5P9"/>
<dbReference type="InterPro" id="IPR036986">
    <property type="entry name" value="S4_RNA-bd_sf"/>
</dbReference>
<evidence type="ECO:0000256" key="3">
    <source>
        <dbReference type="ARBA" id="ARBA00023235"/>
    </source>
</evidence>
<dbReference type="InterPro" id="IPR042092">
    <property type="entry name" value="PsdUridine_s_RsuA/RluB/E/F_cat"/>
</dbReference>
<dbReference type="GO" id="GO:0003723">
    <property type="term" value="F:RNA binding"/>
    <property type="evidence" value="ECO:0007669"/>
    <property type="project" value="UniProtKB-KW"/>
</dbReference>
<dbReference type="InterPro" id="IPR002942">
    <property type="entry name" value="S4_RNA-bd"/>
</dbReference>
<dbReference type="CDD" id="cd00165">
    <property type="entry name" value="S4"/>
    <property type="match status" value="1"/>
</dbReference>
<dbReference type="InterPro" id="IPR020094">
    <property type="entry name" value="TruA/RsuA/RluB/E/F_N"/>
</dbReference>
<dbReference type="PROSITE" id="PS50889">
    <property type="entry name" value="S4"/>
    <property type="match status" value="1"/>
</dbReference>
<protein>
    <recommendedName>
        <fullName evidence="5">Pseudouridine synthase</fullName>
        <ecNumber evidence="5">5.4.99.-</ecNumber>
    </recommendedName>
</protein>
<dbReference type="InterPro" id="IPR020103">
    <property type="entry name" value="PsdUridine_synth_cat_dom_sf"/>
</dbReference>
<dbReference type="Pfam" id="PF01479">
    <property type="entry name" value="S4"/>
    <property type="match status" value="1"/>
</dbReference>
<evidence type="ECO:0000256" key="2">
    <source>
        <dbReference type="ARBA" id="ARBA00022884"/>
    </source>
</evidence>
<dbReference type="InterPro" id="IPR006145">
    <property type="entry name" value="PsdUridine_synth_RsuA/RluA"/>
</dbReference>
<evidence type="ECO:0000313" key="7">
    <source>
        <dbReference type="EMBL" id="KID48446.1"/>
    </source>
</evidence>
<dbReference type="PATRIC" id="fig|1226633.4.peg.1870"/>
<dbReference type="InterPro" id="IPR000748">
    <property type="entry name" value="PsdUridine_synth_RsuA/RluB/E/F"/>
</dbReference>
<dbReference type="InterPro" id="IPR050343">
    <property type="entry name" value="RsuA_PseudoU_synthase"/>
</dbReference>
<feature type="domain" description="RNA-binding S4" evidence="6">
    <location>
        <begin position="1"/>
        <end position="64"/>
    </location>
</feature>
<keyword evidence="3 5" id="KW-0413">Isomerase</keyword>
<organism evidence="7 8">
    <name type="scientific">Fusobacterium necrophorum subsp. funduliforme B35</name>
    <dbReference type="NCBI Taxonomy" id="1226633"/>
    <lineage>
        <taxon>Bacteria</taxon>
        <taxon>Fusobacteriati</taxon>
        <taxon>Fusobacteriota</taxon>
        <taxon>Fusobacteriia</taxon>
        <taxon>Fusobacteriales</taxon>
        <taxon>Fusobacteriaceae</taxon>
        <taxon>Fusobacterium</taxon>
    </lineage>
</organism>
<sequence>MRMDKFLVECGLGSRKEVKELLKKRKIQVNASIVTSGQQIIDEEKDEVFYEKEKLVYKKFRYYILYKKAGYVTALEDSKERTVMELLPEWVIRKDLVPVGRLDKDTEGLLLFTNDGKLNHQLLSPKSHVDKTYHVCLEKIITEEAIEQLRQGVRIGDYTTLPAQVEQLEEQKISLTIQEGKFHQVKKMLEAVDNKVSYLKRVSFGRLILGDLKPGEVREVSLEDIIFLNTK</sequence>
<dbReference type="RefSeq" id="WP_039122273.1">
    <property type="nucleotide sequence ID" value="NZ_AOJP01000002.1"/>
</dbReference>
<comment type="similarity">
    <text evidence="1 5">Belongs to the pseudouridine synthase RsuA family.</text>
</comment>
<keyword evidence="2 4" id="KW-0694">RNA-binding</keyword>
<dbReference type="SUPFAM" id="SSF55174">
    <property type="entry name" value="Alpha-L RNA-binding motif"/>
    <property type="match status" value="1"/>
</dbReference>
<gene>
    <name evidence="7" type="ORF">C095_09220</name>
</gene>